<reference evidence="4" key="1">
    <citation type="submission" date="2018-03" db="EMBL/GenBank/DDBJ databases">
        <title>Genomic analysis of the strain SH-1 isolated from shrimp intestine.</title>
        <authorList>
            <person name="Kim Y.-S."/>
            <person name="Kim S.-E."/>
            <person name="Kim K.-H."/>
        </authorList>
    </citation>
    <scope>NUCLEOTIDE SEQUENCE [LARGE SCALE GENOMIC DNA]</scope>
    <source>
        <strain evidence="4">SH-1</strain>
    </source>
</reference>
<gene>
    <name evidence="3" type="ORF">C6Y53_09825</name>
</gene>
<dbReference type="KEGG" id="thas:C6Y53_09825"/>
<feature type="domain" description="DUF7259" evidence="2">
    <location>
        <begin position="224"/>
        <end position="297"/>
    </location>
</feature>
<dbReference type="InterPro" id="IPR055683">
    <property type="entry name" value="DUF7259"/>
</dbReference>
<evidence type="ECO:0000313" key="3">
    <source>
        <dbReference type="EMBL" id="AVO37971.1"/>
    </source>
</evidence>
<feature type="domain" description="DUF6963" evidence="1">
    <location>
        <begin position="2"/>
        <end position="214"/>
    </location>
</feature>
<evidence type="ECO:0000259" key="2">
    <source>
        <dbReference type="Pfam" id="PF23920"/>
    </source>
</evidence>
<evidence type="ECO:0000259" key="1">
    <source>
        <dbReference type="Pfam" id="PF22288"/>
    </source>
</evidence>
<sequence length="305" mass="30855">MTIGIAAYGPDAGQAVRRGMLAAEILGRGAIGGFAVFSVLDGRGRHRQVCCQDGGVASLALDAGFLAARCAAVISSGPNRPEPLGQFLSGAAGIGLVSGHRLPNRVSAAGDPVNRDALARMAAGLPAAEAVAAVARENPEQDFGLVAVSASGGIGLANTERVAGRADLGADLRRGDGFGHALLFNSIHAIPGLPLAGMIGDIIGAALAGTAPAHRIGQLAGPAAIETGNEDRIELGPGDRVLFVVSADPAVTEDGARNTVIYSRCPVWRGGRRLGHAISEVSAPVRGGRILPDPAMQNRFVIAPD</sequence>
<accession>A0A2S0MQF0</accession>
<dbReference type="Proteomes" id="UP000237655">
    <property type="component" value="Chromosome"/>
</dbReference>
<organism evidence="3 4">
    <name type="scientific">Pukyongiella litopenaei</name>
    <dbReference type="NCBI Taxonomy" id="2605946"/>
    <lineage>
        <taxon>Bacteria</taxon>
        <taxon>Pseudomonadati</taxon>
        <taxon>Pseudomonadota</taxon>
        <taxon>Alphaproteobacteria</taxon>
        <taxon>Rhodobacterales</taxon>
        <taxon>Paracoccaceae</taxon>
        <taxon>Pukyongiella</taxon>
    </lineage>
</organism>
<dbReference type="AlphaFoldDB" id="A0A2S0MQF0"/>
<dbReference type="Pfam" id="PF23920">
    <property type="entry name" value="DUF7259"/>
    <property type="match status" value="1"/>
</dbReference>
<keyword evidence="4" id="KW-1185">Reference proteome</keyword>
<dbReference type="EMBL" id="CP027665">
    <property type="protein sequence ID" value="AVO37971.1"/>
    <property type="molecule type" value="Genomic_DNA"/>
</dbReference>
<dbReference type="Pfam" id="PF22288">
    <property type="entry name" value="DUF6963"/>
    <property type="match status" value="1"/>
</dbReference>
<protein>
    <submittedName>
        <fullName evidence="3">Uncharacterized protein</fullName>
    </submittedName>
</protein>
<evidence type="ECO:0000313" key="4">
    <source>
        <dbReference type="Proteomes" id="UP000237655"/>
    </source>
</evidence>
<name>A0A2S0MQF0_9RHOB</name>
<dbReference type="RefSeq" id="WP_106472289.1">
    <property type="nucleotide sequence ID" value="NZ_CP027665.1"/>
</dbReference>
<dbReference type="InterPro" id="IPR054236">
    <property type="entry name" value="DUF6963"/>
</dbReference>
<proteinExistence type="predicted"/>